<comment type="caution">
    <text evidence="2">The sequence shown here is derived from an EMBL/GenBank/DDBJ whole genome shotgun (WGS) entry which is preliminary data.</text>
</comment>
<keyword evidence="3" id="KW-1185">Reference proteome</keyword>
<reference evidence="2 3" key="2">
    <citation type="submission" date="2020-07" db="EMBL/GenBank/DDBJ databases">
        <title>Genome assembly of wild tea tree DASZ reveals pedigree and selection history of tea varieties.</title>
        <authorList>
            <person name="Zhang W."/>
        </authorList>
    </citation>
    <scope>NUCLEOTIDE SEQUENCE [LARGE SCALE GENOMIC DNA]</scope>
    <source>
        <strain evidence="3">cv. G240</strain>
        <tissue evidence="2">Leaf</tissue>
    </source>
</reference>
<name>A0A7J7HVB1_CAMSI</name>
<accession>A0A7J7HVB1</accession>
<proteinExistence type="predicted"/>
<dbReference type="Proteomes" id="UP000593564">
    <property type="component" value="Unassembled WGS sequence"/>
</dbReference>
<evidence type="ECO:0000313" key="3">
    <source>
        <dbReference type="Proteomes" id="UP000593564"/>
    </source>
</evidence>
<feature type="region of interest" description="Disordered" evidence="1">
    <location>
        <begin position="136"/>
        <end position="158"/>
    </location>
</feature>
<gene>
    <name evidence="2" type="ORF">HYC85_009027</name>
</gene>
<sequence length="209" mass="23041">MGSPNRFMASETRFKSYPYRRDDFTPTSASNLGSQSEPQLGTTIGTGVQPTPDLAASTGALGSELETLMTFLGERLGFENTGLLNITEVMNSAKADTRVPYTRPHRQPAVTQPIQHPRSVPKAVEAYTYTANQHNRCRPTEELPSSRLPPKKTPSDAFHQATGESFCKTTLQPEKEPALTCIAFEQHSMSNCNVAFQTAAETEDRACWR</sequence>
<feature type="compositionally biased region" description="Polar residues" evidence="1">
    <location>
        <begin position="25"/>
        <end position="49"/>
    </location>
</feature>
<organism evidence="2 3">
    <name type="scientific">Camellia sinensis</name>
    <name type="common">Tea plant</name>
    <name type="synonym">Thea sinensis</name>
    <dbReference type="NCBI Taxonomy" id="4442"/>
    <lineage>
        <taxon>Eukaryota</taxon>
        <taxon>Viridiplantae</taxon>
        <taxon>Streptophyta</taxon>
        <taxon>Embryophyta</taxon>
        <taxon>Tracheophyta</taxon>
        <taxon>Spermatophyta</taxon>
        <taxon>Magnoliopsida</taxon>
        <taxon>eudicotyledons</taxon>
        <taxon>Gunneridae</taxon>
        <taxon>Pentapetalae</taxon>
        <taxon>asterids</taxon>
        <taxon>Ericales</taxon>
        <taxon>Theaceae</taxon>
        <taxon>Camellia</taxon>
    </lineage>
</organism>
<evidence type="ECO:0000313" key="2">
    <source>
        <dbReference type="EMBL" id="KAF5956171.1"/>
    </source>
</evidence>
<protein>
    <submittedName>
        <fullName evidence="2">Uncharacterized protein</fullName>
    </submittedName>
</protein>
<dbReference type="EMBL" id="JACBKZ010000003">
    <property type="protein sequence ID" value="KAF5956171.1"/>
    <property type="molecule type" value="Genomic_DNA"/>
</dbReference>
<reference evidence="3" key="1">
    <citation type="journal article" date="2020" name="Nat. Commun.">
        <title>Genome assembly of wild tea tree DASZ reveals pedigree and selection history of tea varieties.</title>
        <authorList>
            <person name="Zhang W."/>
            <person name="Zhang Y."/>
            <person name="Qiu H."/>
            <person name="Guo Y."/>
            <person name="Wan H."/>
            <person name="Zhang X."/>
            <person name="Scossa F."/>
            <person name="Alseekh S."/>
            <person name="Zhang Q."/>
            <person name="Wang P."/>
            <person name="Xu L."/>
            <person name="Schmidt M.H."/>
            <person name="Jia X."/>
            <person name="Li D."/>
            <person name="Zhu A."/>
            <person name="Guo F."/>
            <person name="Chen W."/>
            <person name="Ni D."/>
            <person name="Usadel B."/>
            <person name="Fernie A.R."/>
            <person name="Wen W."/>
        </authorList>
    </citation>
    <scope>NUCLEOTIDE SEQUENCE [LARGE SCALE GENOMIC DNA]</scope>
    <source>
        <strain evidence="3">cv. G240</strain>
    </source>
</reference>
<feature type="region of interest" description="Disordered" evidence="1">
    <location>
        <begin position="1"/>
        <end position="49"/>
    </location>
</feature>
<dbReference type="AlphaFoldDB" id="A0A7J7HVB1"/>
<evidence type="ECO:0000256" key="1">
    <source>
        <dbReference type="SAM" id="MobiDB-lite"/>
    </source>
</evidence>